<dbReference type="PANTHER" id="PTHR11122">
    <property type="entry name" value="APOSPORY-ASSOCIATED PROTEIN C-RELATED"/>
    <property type="match status" value="1"/>
</dbReference>
<dbReference type="InterPro" id="IPR011013">
    <property type="entry name" value="Gal_mutarotase_sf_dom"/>
</dbReference>
<evidence type="ECO:0000256" key="4">
    <source>
        <dbReference type="ARBA" id="ARBA00023235"/>
    </source>
</evidence>
<keyword evidence="9" id="KW-1185">Reference proteome</keyword>
<evidence type="ECO:0000313" key="8">
    <source>
        <dbReference type="EMBL" id="KAK0516811.1"/>
    </source>
</evidence>
<evidence type="ECO:0000256" key="7">
    <source>
        <dbReference type="PIRSR" id="PIRSR016020-2"/>
    </source>
</evidence>
<dbReference type="GO" id="GO:0030246">
    <property type="term" value="F:carbohydrate binding"/>
    <property type="evidence" value="ECO:0007669"/>
    <property type="project" value="UniProtKB-UniRule"/>
</dbReference>
<protein>
    <recommendedName>
        <fullName evidence="3 5">Glucose-6-phosphate 1-epimerase</fullName>
        <ecNumber evidence="3 5">5.1.3.15</ecNumber>
    </recommendedName>
</protein>
<feature type="binding site" evidence="7">
    <location>
        <position position="75"/>
    </location>
    <ligand>
        <name>substrate</name>
    </ligand>
</feature>
<comment type="catalytic activity">
    <reaction evidence="1">
        <text>alpha-D-glucose 6-phosphate = beta-D-glucose 6-phosphate</text>
        <dbReference type="Rhea" id="RHEA:16249"/>
        <dbReference type="ChEBI" id="CHEBI:58225"/>
        <dbReference type="ChEBI" id="CHEBI:58247"/>
        <dbReference type="EC" id="5.1.3.15"/>
    </reaction>
</comment>
<comment type="caution">
    <text evidence="8">The sequence shown here is derived from an EMBL/GenBank/DDBJ whole genome shotgun (WGS) entry which is preliminary data.</text>
</comment>
<sequence>MDRPKKPSAIPVSPTIPTPNVSISQDNARVTASLPTGESVEVLLYGATVISWKCKGKENLFLSSKAHLDGSKAVRGGIPLVFPVFGPPPANHATTGLPQHGFARISKWEYLGKSSSESSATPSNTGDASVKLDFGLSNTMLENIPSEWKKYQFGITYSVTLNKEDLETSLAIRNTGTTDWEFHTLFHTYLAVDNISQVSIKGLESSSYKDKTQGGKEVQGTSGPITIAGEVDRNYSLDPSKTIVVAEKNKPRYEISRDMLGDVVVWNPWESKAKSMADFGPEDGYKNMVCVEAGSVLAWNTLEAGDTWEGGQRIQVL</sequence>
<feature type="binding site" evidence="7">
    <location>
        <position position="104"/>
    </location>
    <ligand>
        <name>substrate</name>
    </ligand>
</feature>
<comment type="similarity">
    <text evidence="2 5">Belongs to the glucose-6-phosphate 1-epimerase family.</text>
</comment>
<dbReference type="CDD" id="cd09020">
    <property type="entry name" value="D-hex-6-P-epi_like"/>
    <property type="match status" value="1"/>
</dbReference>
<proteinExistence type="inferred from homology"/>
<comment type="function">
    <text evidence="5">Catalyzes the interconversion between the alpha and beta anomers from at least three hexose 6-phosphate sugars (Glc6P, Gal6P, and Man6P).</text>
</comment>
<dbReference type="EMBL" id="JAFEKC020000002">
    <property type="protein sequence ID" value="KAK0516811.1"/>
    <property type="molecule type" value="Genomic_DNA"/>
</dbReference>
<dbReference type="SUPFAM" id="SSF74650">
    <property type="entry name" value="Galactose mutarotase-like"/>
    <property type="match status" value="1"/>
</dbReference>
<dbReference type="GO" id="GO:0047938">
    <property type="term" value="F:glucose-6-phosphate 1-epimerase activity"/>
    <property type="evidence" value="ECO:0007669"/>
    <property type="project" value="UniProtKB-UniRule"/>
</dbReference>
<feature type="active site" evidence="6">
    <location>
        <position position="292"/>
    </location>
</feature>
<evidence type="ECO:0000256" key="2">
    <source>
        <dbReference type="ARBA" id="ARBA00005866"/>
    </source>
</evidence>
<dbReference type="EC" id="5.1.3.15" evidence="3 5"/>
<evidence type="ECO:0000256" key="6">
    <source>
        <dbReference type="PIRSR" id="PIRSR016020-1"/>
    </source>
</evidence>
<gene>
    <name evidence="8" type="ORF">JMJ35_001414</name>
</gene>
<dbReference type="GO" id="GO:0005975">
    <property type="term" value="P:carbohydrate metabolic process"/>
    <property type="evidence" value="ECO:0007669"/>
    <property type="project" value="InterPro"/>
</dbReference>
<accession>A0AA39R9W5</accession>
<dbReference type="InterPro" id="IPR025532">
    <property type="entry name" value="G6P_1-epimerase"/>
</dbReference>
<dbReference type="InterPro" id="IPR008183">
    <property type="entry name" value="Aldose_1/G6P_1-epimerase"/>
</dbReference>
<name>A0AA39R9W5_9LECA</name>
<dbReference type="PANTHER" id="PTHR11122:SF13">
    <property type="entry name" value="GLUCOSE-6-PHOSPHATE 1-EPIMERASE"/>
    <property type="match status" value="1"/>
</dbReference>
<organism evidence="8 9">
    <name type="scientific">Cladonia borealis</name>
    <dbReference type="NCBI Taxonomy" id="184061"/>
    <lineage>
        <taxon>Eukaryota</taxon>
        <taxon>Fungi</taxon>
        <taxon>Dikarya</taxon>
        <taxon>Ascomycota</taxon>
        <taxon>Pezizomycotina</taxon>
        <taxon>Lecanoromycetes</taxon>
        <taxon>OSLEUM clade</taxon>
        <taxon>Lecanoromycetidae</taxon>
        <taxon>Lecanorales</taxon>
        <taxon>Lecanorineae</taxon>
        <taxon>Cladoniaceae</taxon>
        <taxon>Cladonia</taxon>
    </lineage>
</organism>
<evidence type="ECO:0000256" key="3">
    <source>
        <dbReference type="ARBA" id="ARBA00012083"/>
    </source>
</evidence>
<dbReference type="Proteomes" id="UP001166286">
    <property type="component" value="Unassembled WGS sequence"/>
</dbReference>
<feature type="binding site" evidence="7">
    <location>
        <position position="99"/>
    </location>
    <ligand>
        <name>substrate</name>
    </ligand>
</feature>
<evidence type="ECO:0000313" key="9">
    <source>
        <dbReference type="Proteomes" id="UP001166286"/>
    </source>
</evidence>
<reference evidence="8" key="1">
    <citation type="submission" date="2023-03" db="EMBL/GenBank/DDBJ databases">
        <title>Complete genome of Cladonia borealis.</title>
        <authorList>
            <person name="Park H."/>
        </authorList>
    </citation>
    <scope>NUCLEOTIDE SEQUENCE</scope>
    <source>
        <strain evidence="8">ANT050790</strain>
    </source>
</reference>
<dbReference type="AlphaFoldDB" id="A0AA39R9W5"/>
<feature type="active site" evidence="6">
    <location>
        <position position="187"/>
    </location>
</feature>
<keyword evidence="4 5" id="KW-0413">Isomerase</keyword>
<evidence type="ECO:0000256" key="5">
    <source>
        <dbReference type="PIRNR" id="PIRNR016020"/>
    </source>
</evidence>
<dbReference type="Pfam" id="PF01263">
    <property type="entry name" value="Aldose_epim"/>
    <property type="match status" value="1"/>
</dbReference>
<evidence type="ECO:0000256" key="1">
    <source>
        <dbReference type="ARBA" id="ARBA00001096"/>
    </source>
</evidence>
<dbReference type="PIRSF" id="PIRSF016020">
    <property type="entry name" value="PHexose_mutarotase"/>
    <property type="match status" value="1"/>
</dbReference>
<dbReference type="InterPro" id="IPR014718">
    <property type="entry name" value="GH-type_carb-bd"/>
</dbReference>
<dbReference type="Gene3D" id="2.70.98.10">
    <property type="match status" value="1"/>
</dbReference>
<dbReference type="GO" id="GO:0005737">
    <property type="term" value="C:cytoplasm"/>
    <property type="evidence" value="ECO:0007669"/>
    <property type="project" value="TreeGrafter"/>
</dbReference>